<dbReference type="AlphaFoldDB" id="A0A485M0X2"/>
<dbReference type="InterPro" id="IPR020845">
    <property type="entry name" value="AMP-binding_CS"/>
</dbReference>
<evidence type="ECO:0000256" key="1">
    <source>
        <dbReference type="ARBA" id="ARBA00006432"/>
    </source>
</evidence>
<dbReference type="InterPro" id="IPR045851">
    <property type="entry name" value="AMP-bd_C_sf"/>
</dbReference>
<reference evidence="5" key="1">
    <citation type="submission" date="2019-03" db="EMBL/GenBank/DDBJ databases">
        <authorList>
            <person name="Hao L."/>
        </authorList>
    </citation>
    <scope>NUCLEOTIDE SEQUENCE</scope>
</reference>
<dbReference type="EMBL" id="CAADRM010000106">
    <property type="protein sequence ID" value="VFU15523.1"/>
    <property type="molecule type" value="Genomic_DNA"/>
</dbReference>
<dbReference type="CDD" id="cd05936">
    <property type="entry name" value="FC-FACS_FadD_like"/>
    <property type="match status" value="1"/>
</dbReference>
<dbReference type="PROSITE" id="PS00455">
    <property type="entry name" value="AMP_BINDING"/>
    <property type="match status" value="1"/>
</dbReference>
<gene>
    <name evidence="5" type="primary">lcfA</name>
    <name evidence="5" type="ORF">SCFA_420001</name>
</gene>
<evidence type="ECO:0000313" key="5">
    <source>
        <dbReference type="EMBL" id="VFU15523.1"/>
    </source>
</evidence>
<proteinExistence type="inferred from homology"/>
<dbReference type="Pfam" id="PF00501">
    <property type="entry name" value="AMP-binding"/>
    <property type="match status" value="1"/>
</dbReference>
<dbReference type="EC" id="6.2.1.3" evidence="5"/>
<dbReference type="Pfam" id="PF13193">
    <property type="entry name" value="AMP-binding_C"/>
    <property type="match status" value="1"/>
</dbReference>
<feature type="domain" description="AMP-binding enzyme C-terminal" evidence="4">
    <location>
        <begin position="466"/>
        <end position="541"/>
    </location>
</feature>
<evidence type="ECO:0000259" key="3">
    <source>
        <dbReference type="Pfam" id="PF00501"/>
    </source>
</evidence>
<dbReference type="InterPro" id="IPR000873">
    <property type="entry name" value="AMP-dep_synth/lig_dom"/>
</dbReference>
<evidence type="ECO:0000256" key="2">
    <source>
        <dbReference type="ARBA" id="ARBA00022598"/>
    </source>
</evidence>
<dbReference type="InterPro" id="IPR025110">
    <property type="entry name" value="AMP-bd_C"/>
</dbReference>
<dbReference type="Gene3D" id="3.40.50.12780">
    <property type="entry name" value="N-terminal domain of ligase-like"/>
    <property type="match status" value="1"/>
</dbReference>
<organism evidence="5">
    <name type="scientific">anaerobic digester metagenome</name>
    <dbReference type="NCBI Taxonomy" id="1263854"/>
    <lineage>
        <taxon>unclassified sequences</taxon>
        <taxon>metagenomes</taxon>
        <taxon>ecological metagenomes</taxon>
    </lineage>
</organism>
<dbReference type="GO" id="GO:0004467">
    <property type="term" value="F:long-chain fatty acid-CoA ligase activity"/>
    <property type="evidence" value="ECO:0007669"/>
    <property type="project" value="UniProtKB-EC"/>
</dbReference>
<evidence type="ECO:0000259" key="4">
    <source>
        <dbReference type="Pfam" id="PF13193"/>
    </source>
</evidence>
<protein>
    <submittedName>
        <fullName evidence="5">Long-chain-fatty-acid--CoA ligase</fullName>
        <ecNumber evidence="5">6.2.1.3</ecNumber>
    </submittedName>
</protein>
<sequence length="563" mass="62750">MSFQRVWHKHYNPDVPAELAFDRTTLSEMLSRSAQNFPDVTALIYMGKKICYRELNGLVNRFARALEALGVKKGDTVAVMLPNIPQAVIANYAVFRIGAVAAQNNPLYTERELTYQLADSDAKALVTLDLLLPRAKKIQSETKIETIITCHINDYLPFPKKQLFPYVKKGMYRKVVRQPGVFQFMDLLAQYPGDPMPDKAGWDDVGALLYTGGTTGVSKGVMLTHANMSCNVQQLRWWFPDLKEGCESMMGVFPFFHSAGFTGIQNLCMATASTIVLVPRPEPGIIIELLKKFKPCYLPGVPTIFVALLNDKRFTSMDLTFIKGFIAGAAPLSVETIRELKRLTGGDIINVYGLTEITPMGTASPWKGTIKPGTVGIPLPNTDLKIVDLDDPTKELKQGEAGEILFKGPQVMKGYYKKPEETAAVLRDGWLHTGDIGFLDEDGYLTIVDRKKDMIVASGFNIFPQEVDEVLMEHPRILEACTIGVPDSYRGEAPKSYVVLKDGGTLSAEEIVEFCKKRLAPYKVPRQIEFIDELPKTSVGKILRREVKELDRKKREAGEAKSV</sequence>
<dbReference type="PANTHER" id="PTHR24096">
    <property type="entry name" value="LONG-CHAIN-FATTY-ACID--COA LIGASE"/>
    <property type="match status" value="1"/>
</dbReference>
<accession>A0A485M0X2</accession>
<dbReference type="FunFam" id="3.30.300.30:FF:000008">
    <property type="entry name" value="2,3-dihydroxybenzoate-AMP ligase"/>
    <property type="match status" value="1"/>
</dbReference>
<comment type="similarity">
    <text evidence="1">Belongs to the ATP-dependent AMP-binding enzyme family.</text>
</comment>
<dbReference type="InterPro" id="IPR042099">
    <property type="entry name" value="ANL_N_sf"/>
</dbReference>
<dbReference type="SUPFAM" id="SSF56801">
    <property type="entry name" value="Acetyl-CoA synthetase-like"/>
    <property type="match status" value="1"/>
</dbReference>
<dbReference type="Gene3D" id="3.30.300.30">
    <property type="match status" value="1"/>
</dbReference>
<name>A0A485M0X2_9ZZZZ</name>
<feature type="domain" description="AMP-dependent synthetase/ligase" evidence="3">
    <location>
        <begin position="31"/>
        <end position="416"/>
    </location>
</feature>
<keyword evidence="2 5" id="KW-0436">Ligase</keyword>